<evidence type="ECO:0000313" key="1">
    <source>
        <dbReference type="EMBL" id="KAK4388146.1"/>
    </source>
</evidence>
<comment type="caution">
    <text evidence="1">The sequence shown here is derived from an EMBL/GenBank/DDBJ whole genome shotgun (WGS) entry which is preliminary data.</text>
</comment>
<gene>
    <name evidence="1" type="ORF">Sango_2421200</name>
</gene>
<dbReference type="Proteomes" id="UP001289374">
    <property type="component" value="Unassembled WGS sequence"/>
</dbReference>
<proteinExistence type="predicted"/>
<accession>A0AAE2BJY2</accession>
<evidence type="ECO:0008006" key="3">
    <source>
        <dbReference type="Google" id="ProtNLM"/>
    </source>
</evidence>
<organism evidence="1 2">
    <name type="scientific">Sesamum angolense</name>
    <dbReference type="NCBI Taxonomy" id="2727404"/>
    <lineage>
        <taxon>Eukaryota</taxon>
        <taxon>Viridiplantae</taxon>
        <taxon>Streptophyta</taxon>
        <taxon>Embryophyta</taxon>
        <taxon>Tracheophyta</taxon>
        <taxon>Spermatophyta</taxon>
        <taxon>Magnoliopsida</taxon>
        <taxon>eudicotyledons</taxon>
        <taxon>Gunneridae</taxon>
        <taxon>Pentapetalae</taxon>
        <taxon>asterids</taxon>
        <taxon>lamiids</taxon>
        <taxon>Lamiales</taxon>
        <taxon>Pedaliaceae</taxon>
        <taxon>Sesamum</taxon>
    </lineage>
</organism>
<evidence type="ECO:0000313" key="2">
    <source>
        <dbReference type="Proteomes" id="UP001289374"/>
    </source>
</evidence>
<dbReference type="EMBL" id="JACGWL010000014">
    <property type="protein sequence ID" value="KAK4388146.1"/>
    <property type="molecule type" value="Genomic_DNA"/>
</dbReference>
<sequence>MTLKLDVSKAYDKVEWSFLEQVMSKLGFGDPLSLYLFLLCTKAFNTLLQHAEDEGRLRAIEEINFSKSLVAYSRNTKEEMCQALTTDLTIQRENKTKLYLGLTSSVARTKRAMFATIQNRIWRKISGWNEKLLSQAGKGVLIKGSYAGGVDLCHGMLQITYLVVKGNPRAYYKILVGE</sequence>
<dbReference type="AlphaFoldDB" id="A0AAE2BJY2"/>
<reference evidence="1" key="1">
    <citation type="submission" date="2020-06" db="EMBL/GenBank/DDBJ databases">
        <authorList>
            <person name="Li T."/>
            <person name="Hu X."/>
            <person name="Zhang T."/>
            <person name="Song X."/>
            <person name="Zhang H."/>
            <person name="Dai N."/>
            <person name="Sheng W."/>
            <person name="Hou X."/>
            <person name="Wei L."/>
        </authorList>
    </citation>
    <scope>NUCLEOTIDE SEQUENCE</scope>
    <source>
        <strain evidence="1">K16</strain>
        <tissue evidence="1">Leaf</tissue>
    </source>
</reference>
<reference evidence="1" key="2">
    <citation type="journal article" date="2024" name="Plant">
        <title>Genomic evolution and insights into agronomic trait innovations of Sesamum species.</title>
        <authorList>
            <person name="Miao H."/>
            <person name="Wang L."/>
            <person name="Qu L."/>
            <person name="Liu H."/>
            <person name="Sun Y."/>
            <person name="Le M."/>
            <person name="Wang Q."/>
            <person name="Wei S."/>
            <person name="Zheng Y."/>
            <person name="Lin W."/>
            <person name="Duan Y."/>
            <person name="Cao H."/>
            <person name="Xiong S."/>
            <person name="Wang X."/>
            <person name="Wei L."/>
            <person name="Li C."/>
            <person name="Ma Q."/>
            <person name="Ju M."/>
            <person name="Zhao R."/>
            <person name="Li G."/>
            <person name="Mu C."/>
            <person name="Tian Q."/>
            <person name="Mei H."/>
            <person name="Zhang T."/>
            <person name="Gao T."/>
            <person name="Zhang H."/>
        </authorList>
    </citation>
    <scope>NUCLEOTIDE SEQUENCE</scope>
    <source>
        <strain evidence="1">K16</strain>
    </source>
</reference>
<keyword evidence="2" id="KW-1185">Reference proteome</keyword>
<name>A0AAE2BJY2_9LAMI</name>
<protein>
    <recommendedName>
        <fullName evidence="3">Reverse transcriptase</fullName>
    </recommendedName>
</protein>